<evidence type="ECO:0000313" key="3">
    <source>
        <dbReference type="EMBL" id="SVA01620.1"/>
    </source>
</evidence>
<protein>
    <submittedName>
        <fullName evidence="3">Uncharacterized protein</fullName>
    </submittedName>
</protein>
<dbReference type="AlphaFoldDB" id="A0A381SC26"/>
<keyword evidence="2" id="KW-1133">Transmembrane helix</keyword>
<dbReference type="EMBL" id="UINC01002922">
    <property type="protein sequence ID" value="SVA01620.1"/>
    <property type="molecule type" value="Genomic_DNA"/>
</dbReference>
<name>A0A381SC26_9ZZZZ</name>
<sequence>VTIKNQDISFPDDPAAEDARRKDGAAMRKQIIIGKELLIFNFLYMLFPFVSFLLGNECIEKIFIYKGTLIKIKNFAIG</sequence>
<feature type="region of interest" description="Disordered" evidence="1">
    <location>
        <begin position="1"/>
        <end position="21"/>
    </location>
</feature>
<gene>
    <name evidence="3" type="ORF">METZ01_LOCUS54474</name>
</gene>
<evidence type="ECO:0000256" key="1">
    <source>
        <dbReference type="SAM" id="MobiDB-lite"/>
    </source>
</evidence>
<organism evidence="3">
    <name type="scientific">marine metagenome</name>
    <dbReference type="NCBI Taxonomy" id="408172"/>
    <lineage>
        <taxon>unclassified sequences</taxon>
        <taxon>metagenomes</taxon>
        <taxon>ecological metagenomes</taxon>
    </lineage>
</organism>
<proteinExistence type="predicted"/>
<keyword evidence="2" id="KW-0812">Transmembrane</keyword>
<keyword evidence="2" id="KW-0472">Membrane</keyword>
<feature type="transmembrane region" description="Helical" evidence="2">
    <location>
        <begin position="37"/>
        <end position="55"/>
    </location>
</feature>
<feature type="non-terminal residue" evidence="3">
    <location>
        <position position="1"/>
    </location>
</feature>
<evidence type="ECO:0000256" key="2">
    <source>
        <dbReference type="SAM" id="Phobius"/>
    </source>
</evidence>
<accession>A0A381SC26</accession>
<reference evidence="3" key="1">
    <citation type="submission" date="2018-05" db="EMBL/GenBank/DDBJ databases">
        <authorList>
            <person name="Lanie J.A."/>
            <person name="Ng W.-L."/>
            <person name="Kazmierczak K.M."/>
            <person name="Andrzejewski T.M."/>
            <person name="Davidsen T.M."/>
            <person name="Wayne K.J."/>
            <person name="Tettelin H."/>
            <person name="Glass J.I."/>
            <person name="Rusch D."/>
            <person name="Podicherti R."/>
            <person name="Tsui H.-C.T."/>
            <person name="Winkler M.E."/>
        </authorList>
    </citation>
    <scope>NUCLEOTIDE SEQUENCE</scope>
</reference>